<dbReference type="InterPro" id="IPR001910">
    <property type="entry name" value="Inosine/uridine_hydrolase_dom"/>
</dbReference>
<organism evidence="4 5">
    <name type="scientific">Georgenia halophila</name>
    <dbReference type="NCBI Taxonomy" id="620889"/>
    <lineage>
        <taxon>Bacteria</taxon>
        <taxon>Bacillati</taxon>
        <taxon>Actinomycetota</taxon>
        <taxon>Actinomycetes</taxon>
        <taxon>Micrococcales</taxon>
        <taxon>Bogoriellaceae</taxon>
        <taxon>Georgenia</taxon>
    </lineage>
</organism>
<dbReference type="EMBL" id="BAABGN010000012">
    <property type="protein sequence ID" value="GAA4427841.1"/>
    <property type="molecule type" value="Genomic_DNA"/>
</dbReference>
<keyword evidence="2" id="KW-0326">Glycosidase</keyword>
<keyword evidence="5" id="KW-1185">Reference proteome</keyword>
<dbReference type="RefSeq" id="WP_345216922.1">
    <property type="nucleotide sequence ID" value="NZ_BAABGN010000012.1"/>
</dbReference>
<dbReference type="Gene3D" id="3.90.245.10">
    <property type="entry name" value="Ribonucleoside hydrolase-like"/>
    <property type="match status" value="1"/>
</dbReference>
<evidence type="ECO:0000256" key="1">
    <source>
        <dbReference type="ARBA" id="ARBA00022801"/>
    </source>
</evidence>
<dbReference type="PANTHER" id="PTHR12304">
    <property type="entry name" value="INOSINE-URIDINE PREFERRING NUCLEOSIDE HYDROLASE"/>
    <property type="match status" value="1"/>
</dbReference>
<dbReference type="InterPro" id="IPR036452">
    <property type="entry name" value="Ribo_hydro-like"/>
</dbReference>
<evidence type="ECO:0000256" key="2">
    <source>
        <dbReference type="ARBA" id="ARBA00023295"/>
    </source>
</evidence>
<name>A0ABP8LF59_9MICO</name>
<dbReference type="SUPFAM" id="SSF53590">
    <property type="entry name" value="Nucleoside hydrolase"/>
    <property type="match status" value="1"/>
</dbReference>
<reference evidence="5" key="1">
    <citation type="journal article" date="2019" name="Int. J. Syst. Evol. Microbiol.">
        <title>The Global Catalogue of Microorganisms (GCM) 10K type strain sequencing project: providing services to taxonomists for standard genome sequencing and annotation.</title>
        <authorList>
            <consortium name="The Broad Institute Genomics Platform"/>
            <consortium name="The Broad Institute Genome Sequencing Center for Infectious Disease"/>
            <person name="Wu L."/>
            <person name="Ma J."/>
        </authorList>
    </citation>
    <scope>NUCLEOTIDE SEQUENCE [LARGE SCALE GENOMIC DNA]</scope>
    <source>
        <strain evidence="5">JCM 17810</strain>
    </source>
</reference>
<accession>A0ABP8LF59</accession>
<keyword evidence="1" id="KW-0378">Hydrolase</keyword>
<dbReference type="Pfam" id="PF01156">
    <property type="entry name" value="IU_nuc_hydro"/>
    <property type="match status" value="1"/>
</dbReference>
<dbReference type="Proteomes" id="UP001500622">
    <property type="component" value="Unassembled WGS sequence"/>
</dbReference>
<dbReference type="InterPro" id="IPR023186">
    <property type="entry name" value="IUNH"/>
</dbReference>
<evidence type="ECO:0000259" key="3">
    <source>
        <dbReference type="Pfam" id="PF01156"/>
    </source>
</evidence>
<feature type="domain" description="Inosine/uridine-preferring nucleoside hydrolase" evidence="3">
    <location>
        <begin position="15"/>
        <end position="186"/>
    </location>
</feature>
<evidence type="ECO:0000313" key="4">
    <source>
        <dbReference type="EMBL" id="GAA4427841.1"/>
    </source>
</evidence>
<protein>
    <recommendedName>
        <fullName evidence="3">Inosine/uridine-preferring nucleoside hydrolase domain-containing protein</fullName>
    </recommendedName>
</protein>
<evidence type="ECO:0000313" key="5">
    <source>
        <dbReference type="Proteomes" id="UP001500622"/>
    </source>
</evidence>
<gene>
    <name evidence="4" type="ORF">GCM10023169_28270</name>
</gene>
<proteinExistence type="predicted"/>
<comment type="caution">
    <text evidence="4">The sequence shown here is derived from an EMBL/GenBank/DDBJ whole genome shotgun (WGS) entry which is preliminary data.</text>
</comment>
<dbReference type="PANTHER" id="PTHR12304:SF4">
    <property type="entry name" value="URIDINE NUCLEOSIDASE"/>
    <property type="match status" value="1"/>
</dbReference>
<sequence>MLSIHPAQAGPRIRVIVDTDAKNEADDQYAIVHAALTPMFDLRGVIAAHYGTLRHPESMRQSRLEVDKLYGLLGLTPNYPIVDGAERAIPDETTPSRSQGAELIVREALRDDTDTPLFVAFFGPLTEMASALLTAPEIAERDVTVVWIGGGPYPDGGQEYNLSNDIAAANVVFDSSVRLWQVPSSTYKLMAVSYAELMVKVAPHGDLGAYLVDQLVE</sequence>